<evidence type="ECO:0000256" key="5">
    <source>
        <dbReference type="ARBA" id="ARBA00022723"/>
    </source>
</evidence>
<dbReference type="InterPro" id="IPR035979">
    <property type="entry name" value="RBD_domain_sf"/>
</dbReference>
<evidence type="ECO:0000256" key="1">
    <source>
        <dbReference type="ARBA" id="ARBA00001968"/>
    </source>
</evidence>
<reference evidence="14 15" key="1">
    <citation type="submission" date="2019-12" db="EMBL/GenBank/DDBJ databases">
        <authorList>
            <person name="Alioto T."/>
            <person name="Alioto T."/>
            <person name="Gomez Garrido J."/>
        </authorList>
    </citation>
    <scope>NUCLEOTIDE SEQUENCE [LARGE SCALE GENOMIC DNA]</scope>
</reference>
<comment type="similarity">
    <text evidence="10">Belongs to the polyadenylate-binding RBP47 family.</text>
</comment>
<dbReference type="GO" id="GO:0046872">
    <property type="term" value="F:metal ion binding"/>
    <property type="evidence" value="ECO:0007669"/>
    <property type="project" value="UniProtKB-KW"/>
</dbReference>
<feature type="domain" description="RRM" evidence="13">
    <location>
        <begin position="80"/>
        <end position="160"/>
    </location>
</feature>
<evidence type="ECO:0000256" key="12">
    <source>
        <dbReference type="PROSITE-ProRule" id="PRU00176"/>
    </source>
</evidence>
<keyword evidence="4" id="KW-0507">mRNA processing</keyword>
<dbReference type="GO" id="GO:0003729">
    <property type="term" value="F:mRNA binding"/>
    <property type="evidence" value="ECO:0007669"/>
    <property type="project" value="InterPro"/>
</dbReference>
<dbReference type="PROSITE" id="PS50102">
    <property type="entry name" value="RRM"/>
    <property type="match status" value="3"/>
</dbReference>
<dbReference type="GO" id="GO:0006397">
    <property type="term" value="P:mRNA processing"/>
    <property type="evidence" value="ECO:0007669"/>
    <property type="project" value="UniProtKB-KW"/>
</dbReference>
<dbReference type="GO" id="GO:0005829">
    <property type="term" value="C:cytosol"/>
    <property type="evidence" value="ECO:0007669"/>
    <property type="project" value="TreeGrafter"/>
</dbReference>
<accession>A0A8S0QRJ8</accession>
<dbReference type="InterPro" id="IPR000504">
    <property type="entry name" value="RRM_dom"/>
</dbReference>
<keyword evidence="5" id="KW-0479">Metal-binding</keyword>
<dbReference type="PANTHER" id="PTHR47640">
    <property type="entry name" value="TRNA SELENOCYSTEINE 1-ASSOCIATED PROTEIN 1-RELATED-RELATED"/>
    <property type="match status" value="1"/>
</dbReference>
<comment type="cofactor">
    <cofactor evidence="1">
        <name>a divalent metal cation</name>
        <dbReference type="ChEBI" id="CHEBI:60240"/>
    </cofactor>
</comment>
<protein>
    <submittedName>
        <fullName evidence="14">Polyadenylate-binding RBP47</fullName>
    </submittedName>
</protein>
<evidence type="ECO:0000256" key="10">
    <source>
        <dbReference type="ARBA" id="ARBA00061069"/>
    </source>
</evidence>
<evidence type="ECO:0000313" key="14">
    <source>
        <dbReference type="EMBL" id="CAA2967387.1"/>
    </source>
</evidence>
<evidence type="ECO:0000256" key="2">
    <source>
        <dbReference type="ARBA" id="ARBA00004123"/>
    </source>
</evidence>
<dbReference type="Pfam" id="PF13359">
    <property type="entry name" value="DDE_Tnp_4"/>
    <property type="match status" value="1"/>
</dbReference>
<name>A0A8S0QRJ8_OLEEU</name>
<keyword evidence="8" id="KW-0539">Nucleus</keyword>
<evidence type="ECO:0000313" key="15">
    <source>
        <dbReference type="Proteomes" id="UP000594638"/>
    </source>
</evidence>
<comment type="subunit">
    <text evidence="11">Interacts with the poly(A) tail of mRNA in nucleus.</text>
</comment>
<evidence type="ECO:0000256" key="4">
    <source>
        <dbReference type="ARBA" id="ARBA00022664"/>
    </source>
</evidence>
<dbReference type="PANTHER" id="PTHR47640:SF9">
    <property type="entry name" value="POLYADENYLATE-BINDING PROTEIN RBP47B"/>
    <property type="match status" value="1"/>
</dbReference>
<dbReference type="InterPro" id="IPR027806">
    <property type="entry name" value="HARBI1_dom"/>
</dbReference>
<dbReference type="EMBL" id="CACTIH010001882">
    <property type="protein sequence ID" value="CAA2967387.1"/>
    <property type="molecule type" value="Genomic_DNA"/>
</dbReference>
<dbReference type="CDD" id="cd12345">
    <property type="entry name" value="RRM2_SECp43_like"/>
    <property type="match status" value="1"/>
</dbReference>
<dbReference type="CDD" id="cd12344">
    <property type="entry name" value="RRM1_SECp43_like"/>
    <property type="match status" value="1"/>
</dbReference>
<dbReference type="FunFam" id="3.30.70.330:FF:000395">
    <property type="entry name" value="Polyadenylate-binding protein RBP47"/>
    <property type="match status" value="1"/>
</dbReference>
<keyword evidence="7 12" id="KW-0694">RNA-binding</keyword>
<evidence type="ECO:0000259" key="13">
    <source>
        <dbReference type="PROSITE" id="PS50102"/>
    </source>
</evidence>
<evidence type="ECO:0000256" key="8">
    <source>
        <dbReference type="ARBA" id="ARBA00023242"/>
    </source>
</evidence>
<dbReference type="Gramene" id="OE9A054065T1">
    <property type="protein sequence ID" value="OE9A054065C1"/>
    <property type="gene ID" value="OE9A054065"/>
</dbReference>
<dbReference type="SMART" id="SM00360">
    <property type="entry name" value="RRM"/>
    <property type="match status" value="3"/>
</dbReference>
<comment type="caution">
    <text evidence="14">The sequence shown here is derived from an EMBL/GenBank/DDBJ whole genome shotgun (WGS) entry which is preliminary data.</text>
</comment>
<feature type="domain" description="RRM" evidence="13">
    <location>
        <begin position="173"/>
        <end position="252"/>
    </location>
</feature>
<sequence>MNGGDSNQQQQQQQQQQQHQQWIAMQQYQQQWMAMHYPAMAMPQQMIYNQHYMPYYHQQQQYQQHLQQKQQIQISSEDNKTIWIGDLQQWMDETYLQSCFSETGEVVSVKVIRNKHTGQSDRYGFIEFRSHAAAEKVLQGYSDCMMPNTDQTFRLNWAAFSAGDRRTDGGSDLSIFVGDLDSEVTDALLHETFASKYPSVKGAKVVIDSNTGRSKCYGFVRFGDENERSRAMMEMNGVYCSSRPMRISVATPKKQTTQQQYSSQAVILSGGYTSNGAMSQGSKFENDSSNTTIFVGGLDSDVTDEELRESFTPFGEVVSVKIPAGKGCGFVQFVNRSNAEDAIQMLSGTVIGKQTVRLSWGRNLGNRQMRTDANNQWNGSYYGRQGYNGNGYFAGNPAQNAFDEALMKGRNTVEEAIGLLKGRWKILQDLNVGLNHAPQTIVACCVLHNLCQIAREPEPELWKEPEENGQPPKVLENEKSFHYYGESLRQALADDLYLRLSSR</sequence>
<proteinExistence type="inferred from homology"/>
<dbReference type="Pfam" id="PF00076">
    <property type="entry name" value="RRM_1"/>
    <property type="match status" value="3"/>
</dbReference>
<dbReference type="Proteomes" id="UP000594638">
    <property type="component" value="Unassembled WGS sequence"/>
</dbReference>
<keyword evidence="6" id="KW-0677">Repeat</keyword>
<evidence type="ECO:0000256" key="9">
    <source>
        <dbReference type="ARBA" id="ARBA00057395"/>
    </source>
</evidence>
<evidence type="ECO:0000256" key="7">
    <source>
        <dbReference type="ARBA" id="ARBA00022884"/>
    </source>
</evidence>
<dbReference type="FunFam" id="3.30.70.330:FF:000144">
    <property type="entry name" value="Polyadenylate-binding protein RBP47B"/>
    <property type="match status" value="1"/>
</dbReference>
<dbReference type="InterPro" id="IPR050825">
    <property type="entry name" value="RBM42_RBP45_47-like"/>
</dbReference>
<dbReference type="GO" id="GO:0005634">
    <property type="term" value="C:nucleus"/>
    <property type="evidence" value="ECO:0007669"/>
    <property type="project" value="UniProtKB-SubCell"/>
</dbReference>
<dbReference type="InterPro" id="IPR012677">
    <property type="entry name" value="Nucleotide-bd_a/b_plait_sf"/>
</dbReference>
<dbReference type="Gene3D" id="3.30.70.330">
    <property type="match status" value="3"/>
</dbReference>
<evidence type="ECO:0000256" key="6">
    <source>
        <dbReference type="ARBA" id="ARBA00022737"/>
    </source>
</evidence>
<organism evidence="14 15">
    <name type="scientific">Olea europaea subsp. europaea</name>
    <dbReference type="NCBI Taxonomy" id="158383"/>
    <lineage>
        <taxon>Eukaryota</taxon>
        <taxon>Viridiplantae</taxon>
        <taxon>Streptophyta</taxon>
        <taxon>Embryophyta</taxon>
        <taxon>Tracheophyta</taxon>
        <taxon>Spermatophyta</taxon>
        <taxon>Magnoliopsida</taxon>
        <taxon>eudicotyledons</taxon>
        <taxon>Gunneridae</taxon>
        <taxon>Pentapetalae</taxon>
        <taxon>asterids</taxon>
        <taxon>lamiids</taxon>
        <taxon>Lamiales</taxon>
        <taxon>Oleaceae</taxon>
        <taxon>Oleeae</taxon>
        <taxon>Olea</taxon>
    </lineage>
</organism>
<dbReference type="AlphaFoldDB" id="A0A8S0QRJ8"/>
<evidence type="ECO:0000256" key="3">
    <source>
        <dbReference type="ARBA" id="ARBA00004463"/>
    </source>
</evidence>
<evidence type="ECO:0000256" key="11">
    <source>
        <dbReference type="ARBA" id="ARBA00063471"/>
    </source>
</evidence>
<dbReference type="FunFam" id="3.30.70.330:FF:000103">
    <property type="entry name" value="Polyadenylate-binding protein RBP47B"/>
    <property type="match status" value="1"/>
</dbReference>
<gene>
    <name evidence="14" type="ORF">OLEA9_A054065</name>
</gene>
<dbReference type="SUPFAM" id="SSF54928">
    <property type="entry name" value="RNA-binding domain, RBD"/>
    <property type="match status" value="3"/>
</dbReference>
<dbReference type="OrthoDB" id="446113at2759"/>
<keyword evidence="15" id="KW-1185">Reference proteome</keyword>
<comment type="subcellular location">
    <subcellularLocation>
        <location evidence="3">Cytoplasmic granule</location>
    </subcellularLocation>
    <subcellularLocation>
        <location evidence="2">Nucleus</location>
    </subcellularLocation>
</comment>
<comment type="function">
    <text evidence="9">Heterogeneous nuclear ribonucleoprotein (hnRNP)-protein binding the poly(A) tail of mRNA and probably involved in some steps of pre-mRNA maturation.</text>
</comment>
<feature type="domain" description="RRM" evidence="13">
    <location>
        <begin position="291"/>
        <end position="363"/>
    </location>
</feature>
<dbReference type="CDD" id="cd12346">
    <property type="entry name" value="RRM3_NGR1_NAM8_like"/>
    <property type="match status" value="1"/>
</dbReference>